<dbReference type="InterPro" id="IPR018222">
    <property type="entry name" value="Nuclear_transport_factor_2_euk"/>
</dbReference>
<keyword evidence="7" id="KW-1185">Reference proteome</keyword>
<dbReference type="GO" id="GO:0015031">
    <property type="term" value="P:protein transport"/>
    <property type="evidence" value="ECO:0007669"/>
    <property type="project" value="UniProtKB-KW"/>
</dbReference>
<evidence type="ECO:0000313" key="7">
    <source>
        <dbReference type="Proteomes" id="UP001652661"/>
    </source>
</evidence>
<dbReference type="GO" id="GO:0005737">
    <property type="term" value="C:cytoplasm"/>
    <property type="evidence" value="ECO:0007669"/>
    <property type="project" value="UniProtKB-SubCell"/>
</dbReference>
<dbReference type="InterPro" id="IPR032710">
    <property type="entry name" value="NTF2-like_dom_sf"/>
</dbReference>
<dbReference type="PANTHER" id="PTHR12612">
    <property type="entry name" value="NUCLEAR TRANSPORT FACTOR 2"/>
    <property type="match status" value="1"/>
</dbReference>
<dbReference type="FunFam" id="3.10.450.50:FF:000006">
    <property type="entry name" value="NTF2-related export protein 2 isoform 1"/>
    <property type="match status" value="1"/>
</dbReference>
<dbReference type="GO" id="GO:0005634">
    <property type="term" value="C:nucleus"/>
    <property type="evidence" value="ECO:0007669"/>
    <property type="project" value="UniProtKB-SubCell"/>
</dbReference>
<evidence type="ECO:0000256" key="2">
    <source>
        <dbReference type="ARBA" id="ARBA00022927"/>
    </source>
</evidence>
<protein>
    <recommendedName>
        <fullName evidence="4 5">NTF2-related export protein</fullName>
    </recommendedName>
</protein>
<dbReference type="OrthoDB" id="25408at2759"/>
<dbReference type="OMA" id="HFTRLYY"/>
<comment type="function">
    <text evidence="5">Has a role in nuclear-cytoplasmic transport of proteins and mRNAs.</text>
</comment>
<evidence type="ECO:0000256" key="1">
    <source>
        <dbReference type="ARBA" id="ARBA00022448"/>
    </source>
</evidence>
<evidence type="ECO:0000256" key="4">
    <source>
        <dbReference type="ARBA" id="ARBA00070836"/>
    </source>
</evidence>
<dbReference type="GO" id="GO:0051028">
    <property type="term" value="P:mRNA transport"/>
    <property type="evidence" value="ECO:0007669"/>
    <property type="project" value="UniProtKB-UniRule"/>
</dbReference>
<keyword evidence="2 5" id="KW-0653">Protein transport</keyword>
<name>A0A6P4IWJ3_DROKI</name>
<keyword evidence="5" id="KW-0963">Cytoplasm</keyword>
<sequence>MNSDLRTKIENCARTAEDFTRLYYASLDNRRHQMGRLYINTAVFSWNGNGATGREMIERYFTELPSSAHQMTNLDAQPIMEECVGAQLTYVILASGTVKYGDQPMRNFQQSFIVTADGDKWKIVSDCYRLQEVMV</sequence>
<dbReference type="InterPro" id="IPR045875">
    <property type="entry name" value="NTF2"/>
</dbReference>
<gene>
    <name evidence="8" type="primary">Nxt1</name>
</gene>
<reference evidence="7" key="1">
    <citation type="submission" date="2025-05" db="UniProtKB">
        <authorList>
            <consortium name="RefSeq"/>
        </authorList>
    </citation>
    <scope>NUCLEOTIDE SEQUENCE [LARGE SCALE GENOMIC DNA]</scope>
    <source>
        <strain evidence="7">14028-0561.14</strain>
    </source>
</reference>
<dbReference type="CDD" id="cd00780">
    <property type="entry name" value="NTF2"/>
    <property type="match status" value="1"/>
</dbReference>
<comment type="subcellular location">
    <subcellularLocation>
        <location evidence="5">Cytoplasm</location>
    </subcellularLocation>
    <subcellularLocation>
        <location evidence="5">Nucleus</location>
    </subcellularLocation>
</comment>
<dbReference type="RefSeq" id="XP_017027749.1">
    <property type="nucleotide sequence ID" value="XM_017172260.2"/>
</dbReference>
<dbReference type="AlphaFoldDB" id="A0A6P4IWJ3"/>
<dbReference type="InterPro" id="IPR002075">
    <property type="entry name" value="NTF2_dom"/>
</dbReference>
<dbReference type="GO" id="GO:0006913">
    <property type="term" value="P:nucleocytoplasmic transport"/>
    <property type="evidence" value="ECO:0007669"/>
    <property type="project" value="UniProtKB-UniRule"/>
</dbReference>
<accession>A0A6P4IWJ3</accession>
<feature type="domain" description="NTF2" evidence="6">
    <location>
        <begin position="15"/>
        <end position="130"/>
    </location>
</feature>
<evidence type="ECO:0000313" key="8">
    <source>
        <dbReference type="RefSeq" id="XP_017027749.1"/>
    </source>
</evidence>
<dbReference type="Gene3D" id="3.10.450.50">
    <property type="match status" value="1"/>
</dbReference>
<proteinExistence type="predicted"/>
<evidence type="ECO:0000256" key="3">
    <source>
        <dbReference type="ARBA" id="ARBA00023242"/>
    </source>
</evidence>
<dbReference type="SUPFAM" id="SSF54427">
    <property type="entry name" value="NTF2-like"/>
    <property type="match status" value="1"/>
</dbReference>
<keyword evidence="3 5" id="KW-0539">Nucleus</keyword>
<dbReference type="Pfam" id="PF02136">
    <property type="entry name" value="NTF2"/>
    <property type="match status" value="1"/>
</dbReference>
<organism evidence="7 8">
    <name type="scientific">Drosophila kikkawai</name>
    <name type="common">Fruit fly</name>
    <dbReference type="NCBI Taxonomy" id="30033"/>
    <lineage>
        <taxon>Eukaryota</taxon>
        <taxon>Metazoa</taxon>
        <taxon>Ecdysozoa</taxon>
        <taxon>Arthropoda</taxon>
        <taxon>Hexapoda</taxon>
        <taxon>Insecta</taxon>
        <taxon>Pterygota</taxon>
        <taxon>Neoptera</taxon>
        <taxon>Endopterygota</taxon>
        <taxon>Diptera</taxon>
        <taxon>Brachycera</taxon>
        <taxon>Muscomorpha</taxon>
        <taxon>Ephydroidea</taxon>
        <taxon>Drosophilidae</taxon>
        <taxon>Drosophila</taxon>
        <taxon>Sophophora</taxon>
    </lineage>
</organism>
<evidence type="ECO:0000256" key="5">
    <source>
        <dbReference type="RuleBase" id="RU369002"/>
    </source>
</evidence>
<keyword evidence="1 5" id="KW-0813">Transport</keyword>
<dbReference type="Proteomes" id="UP001652661">
    <property type="component" value="Chromosome 2R"/>
</dbReference>
<reference evidence="8" key="2">
    <citation type="submission" date="2025-08" db="UniProtKB">
        <authorList>
            <consortium name="RefSeq"/>
        </authorList>
    </citation>
    <scope>IDENTIFICATION</scope>
    <source>
        <strain evidence="8">14028-0561.14</strain>
        <tissue evidence="8">Whole fly</tissue>
    </source>
</reference>
<dbReference type="PROSITE" id="PS50177">
    <property type="entry name" value="NTF2_DOMAIN"/>
    <property type="match status" value="1"/>
</dbReference>
<evidence type="ECO:0000259" key="6">
    <source>
        <dbReference type="PROSITE" id="PS50177"/>
    </source>
</evidence>